<organism evidence="1 2">
    <name type="scientific">Moniliophthora roreri</name>
    <name type="common">Frosty pod rot fungus</name>
    <name type="synonym">Monilia roreri</name>
    <dbReference type="NCBI Taxonomy" id="221103"/>
    <lineage>
        <taxon>Eukaryota</taxon>
        <taxon>Fungi</taxon>
        <taxon>Dikarya</taxon>
        <taxon>Basidiomycota</taxon>
        <taxon>Agaricomycotina</taxon>
        <taxon>Agaricomycetes</taxon>
        <taxon>Agaricomycetidae</taxon>
        <taxon>Agaricales</taxon>
        <taxon>Marasmiineae</taxon>
        <taxon>Marasmiaceae</taxon>
        <taxon>Moniliophthora</taxon>
    </lineage>
</organism>
<name>A0A0W0G3C1_MONRR</name>
<dbReference type="EMBL" id="LATX01001251">
    <property type="protein sequence ID" value="KTB43088.1"/>
    <property type="molecule type" value="Genomic_DNA"/>
</dbReference>
<feature type="non-terminal residue" evidence="1">
    <location>
        <position position="1"/>
    </location>
</feature>
<sequence>LEAGVGGRCGGDVEFDGKKTLRVFGDVGNGFRDTRNPQTTCLGRFPVVG</sequence>
<protein>
    <submittedName>
        <fullName evidence="1">Uncharacterized protein</fullName>
    </submittedName>
</protein>
<evidence type="ECO:0000313" key="2">
    <source>
        <dbReference type="Proteomes" id="UP000054988"/>
    </source>
</evidence>
<reference evidence="1 2" key="1">
    <citation type="submission" date="2015-12" db="EMBL/GenBank/DDBJ databases">
        <title>Draft genome sequence of Moniliophthora roreri, the causal agent of frosty pod rot of cacao.</title>
        <authorList>
            <person name="Aime M.C."/>
            <person name="Diaz-Valderrama J.R."/>
            <person name="Kijpornyongpan T."/>
            <person name="Phillips-Mora W."/>
        </authorList>
    </citation>
    <scope>NUCLEOTIDE SEQUENCE [LARGE SCALE GENOMIC DNA]</scope>
    <source>
        <strain evidence="1 2">MCA 2952</strain>
    </source>
</reference>
<comment type="caution">
    <text evidence="1">The sequence shown here is derived from an EMBL/GenBank/DDBJ whole genome shotgun (WGS) entry which is preliminary data.</text>
</comment>
<dbReference type="AlphaFoldDB" id="A0A0W0G3C1"/>
<accession>A0A0W0G3C1</accession>
<proteinExistence type="predicted"/>
<dbReference type="Proteomes" id="UP000054988">
    <property type="component" value="Unassembled WGS sequence"/>
</dbReference>
<gene>
    <name evidence="1" type="ORF">WG66_4335</name>
</gene>
<evidence type="ECO:0000313" key="1">
    <source>
        <dbReference type="EMBL" id="KTB43088.1"/>
    </source>
</evidence>